<name>A0ACB9ZW77_CATRO</name>
<sequence>MGAQQIKTWILMKQSLRNRFGVGNHKEQREVQPKVKFIESLMVEEFPKNKELSQAKSEKSLKMYVEDKKSEEESCSIVKEKSIEIKENERVEEKERLVERSRIISKESEFLECSKEKESELEKRIEDKGRNM</sequence>
<evidence type="ECO:0000313" key="2">
    <source>
        <dbReference type="Proteomes" id="UP001060085"/>
    </source>
</evidence>
<reference evidence="2" key="1">
    <citation type="journal article" date="2023" name="Nat. Plants">
        <title>Single-cell RNA sequencing provides a high-resolution roadmap for understanding the multicellular compartmentation of specialized metabolism.</title>
        <authorList>
            <person name="Sun S."/>
            <person name="Shen X."/>
            <person name="Li Y."/>
            <person name="Li Y."/>
            <person name="Wang S."/>
            <person name="Li R."/>
            <person name="Zhang H."/>
            <person name="Shen G."/>
            <person name="Guo B."/>
            <person name="Wei J."/>
            <person name="Xu J."/>
            <person name="St-Pierre B."/>
            <person name="Chen S."/>
            <person name="Sun C."/>
        </authorList>
    </citation>
    <scope>NUCLEOTIDE SEQUENCE [LARGE SCALE GENOMIC DNA]</scope>
</reference>
<comment type="caution">
    <text evidence="1">The sequence shown here is derived from an EMBL/GenBank/DDBJ whole genome shotgun (WGS) entry which is preliminary data.</text>
</comment>
<organism evidence="1 2">
    <name type="scientific">Catharanthus roseus</name>
    <name type="common">Madagascar periwinkle</name>
    <name type="synonym">Vinca rosea</name>
    <dbReference type="NCBI Taxonomy" id="4058"/>
    <lineage>
        <taxon>Eukaryota</taxon>
        <taxon>Viridiplantae</taxon>
        <taxon>Streptophyta</taxon>
        <taxon>Embryophyta</taxon>
        <taxon>Tracheophyta</taxon>
        <taxon>Spermatophyta</taxon>
        <taxon>Magnoliopsida</taxon>
        <taxon>eudicotyledons</taxon>
        <taxon>Gunneridae</taxon>
        <taxon>Pentapetalae</taxon>
        <taxon>asterids</taxon>
        <taxon>lamiids</taxon>
        <taxon>Gentianales</taxon>
        <taxon>Apocynaceae</taxon>
        <taxon>Rauvolfioideae</taxon>
        <taxon>Vinceae</taxon>
        <taxon>Catharanthinae</taxon>
        <taxon>Catharanthus</taxon>
    </lineage>
</organism>
<keyword evidence="2" id="KW-1185">Reference proteome</keyword>
<dbReference type="Proteomes" id="UP001060085">
    <property type="component" value="Linkage Group LG07"/>
</dbReference>
<proteinExistence type="predicted"/>
<gene>
    <name evidence="1" type="ORF">M9H77_30074</name>
</gene>
<dbReference type="EMBL" id="CM044707">
    <property type="protein sequence ID" value="KAI5652887.1"/>
    <property type="molecule type" value="Genomic_DNA"/>
</dbReference>
<accession>A0ACB9ZW77</accession>
<evidence type="ECO:0000313" key="1">
    <source>
        <dbReference type="EMBL" id="KAI5652887.1"/>
    </source>
</evidence>
<protein>
    <submittedName>
        <fullName evidence="1">Uncharacterized protein</fullName>
    </submittedName>
</protein>